<keyword evidence="2" id="KW-0808">Transferase</keyword>
<sequence length="318" mass="34950">MPDAPDTATPAPLPPVPRLDAPDLLEQLRAATGTELELLSPLPGGQVGAALVRWPDGHEGVLTHWGDATDAAWARIERTGELLDIARDAGIPAPRYELVTRLPDRIAVVQERLPGEPPSRVDLALIEHLVAIARRGAGLLRGRIDVPAAELHLLRSGPGFCLHETLAQYDDRTRRLLDLVRRIGAASPHRMAGDDLVHMDLHPGNVLVDRTGAVTGVVDWDGVARGDLRFALVTLRFDLAVPGVDGQDRSARSAAARWLDNRIDDLIDPATLRAYWAHMGLRQVDWAIRHHGPDDVDRWLTVAASRLAQEGPERHRRW</sequence>
<dbReference type="InterPro" id="IPR002575">
    <property type="entry name" value="Aminoglycoside_PTrfase"/>
</dbReference>
<comment type="caution">
    <text evidence="2">The sequence shown here is derived from an EMBL/GenBank/DDBJ whole genome shotgun (WGS) entry which is preliminary data.</text>
</comment>
<reference evidence="2 3" key="1">
    <citation type="submission" date="2019-06" db="EMBL/GenBank/DDBJ databases">
        <title>Sequencing the genomes of 1000 actinobacteria strains.</title>
        <authorList>
            <person name="Klenk H.-P."/>
        </authorList>
    </citation>
    <scope>NUCLEOTIDE SEQUENCE [LARGE SCALE GENOMIC DNA]</scope>
    <source>
        <strain evidence="2 3">DSM 45671</strain>
    </source>
</reference>
<dbReference type="EMBL" id="VIWU01000001">
    <property type="protein sequence ID" value="TWF81191.1"/>
    <property type="molecule type" value="Genomic_DNA"/>
</dbReference>
<gene>
    <name evidence="2" type="ORF">FHX44_117134</name>
</gene>
<name>A0A561T263_9PSEU</name>
<dbReference type="Proteomes" id="UP000321261">
    <property type="component" value="Unassembled WGS sequence"/>
</dbReference>
<evidence type="ECO:0000313" key="3">
    <source>
        <dbReference type="Proteomes" id="UP000321261"/>
    </source>
</evidence>
<dbReference type="AlphaFoldDB" id="A0A561T263"/>
<dbReference type="RefSeq" id="WP_170309165.1">
    <property type="nucleotide sequence ID" value="NZ_VIWU01000001.1"/>
</dbReference>
<evidence type="ECO:0000259" key="1">
    <source>
        <dbReference type="Pfam" id="PF01636"/>
    </source>
</evidence>
<dbReference type="Gene3D" id="3.90.1200.10">
    <property type="match status" value="1"/>
</dbReference>
<evidence type="ECO:0000313" key="2">
    <source>
        <dbReference type="EMBL" id="TWF81191.1"/>
    </source>
</evidence>
<keyword evidence="3" id="KW-1185">Reference proteome</keyword>
<dbReference type="Pfam" id="PF01636">
    <property type="entry name" value="APH"/>
    <property type="match status" value="1"/>
</dbReference>
<dbReference type="InterPro" id="IPR011009">
    <property type="entry name" value="Kinase-like_dom_sf"/>
</dbReference>
<dbReference type="SUPFAM" id="SSF56112">
    <property type="entry name" value="Protein kinase-like (PK-like)"/>
    <property type="match status" value="1"/>
</dbReference>
<proteinExistence type="predicted"/>
<dbReference type="GO" id="GO:0016740">
    <property type="term" value="F:transferase activity"/>
    <property type="evidence" value="ECO:0007669"/>
    <property type="project" value="UniProtKB-KW"/>
</dbReference>
<organism evidence="2 3">
    <name type="scientific">Pseudonocardia hierapolitana</name>
    <dbReference type="NCBI Taxonomy" id="1128676"/>
    <lineage>
        <taxon>Bacteria</taxon>
        <taxon>Bacillati</taxon>
        <taxon>Actinomycetota</taxon>
        <taxon>Actinomycetes</taxon>
        <taxon>Pseudonocardiales</taxon>
        <taxon>Pseudonocardiaceae</taxon>
        <taxon>Pseudonocardia</taxon>
    </lineage>
</organism>
<accession>A0A561T263</accession>
<feature type="domain" description="Aminoglycoside phosphotransferase" evidence="1">
    <location>
        <begin position="73"/>
        <end position="238"/>
    </location>
</feature>
<protein>
    <submittedName>
        <fullName evidence="2">Phosphotransferase family enzyme</fullName>
    </submittedName>
</protein>